<gene>
    <name evidence="1" type="ORF">NZD86_00550</name>
</gene>
<proteinExistence type="predicted"/>
<reference evidence="1" key="1">
    <citation type="submission" date="2022-08" db="EMBL/GenBank/DDBJ databases">
        <title>Alicyclobacillus dauci DSM2870, complete genome.</title>
        <authorList>
            <person name="Wang Q."/>
            <person name="Cai R."/>
            <person name="Wang Z."/>
        </authorList>
    </citation>
    <scope>NUCLEOTIDE SEQUENCE</scope>
    <source>
        <strain evidence="1">DSM 28700</strain>
    </source>
</reference>
<organism evidence="1 2">
    <name type="scientific">Alicyclobacillus dauci</name>
    <dbReference type="NCBI Taxonomy" id="1475485"/>
    <lineage>
        <taxon>Bacteria</taxon>
        <taxon>Bacillati</taxon>
        <taxon>Bacillota</taxon>
        <taxon>Bacilli</taxon>
        <taxon>Bacillales</taxon>
        <taxon>Alicyclobacillaceae</taxon>
        <taxon>Alicyclobacillus</taxon>
    </lineage>
</organism>
<dbReference type="EMBL" id="CP104064">
    <property type="protein sequence ID" value="WAH37104.1"/>
    <property type="molecule type" value="Genomic_DNA"/>
</dbReference>
<sequence length="218" mass="22717">MIGVVRVVTLADPSLLAEHGNLISSKYGLETTSRSIPDQPFGIHNDETEQIAVPKIIELAEQFEKDGAKAVVISCAADPAVAELRERLNIPVIGAGSAAALVAQGLGLQTGVLGITDDAPQVVKDTLGNLLTGYAHPRGVENTTDLLTPEGRKQAIEAARSLLEQGAQAILFACTGYSTIGLADVLRAELGCVVIDAVEAEGLFTWYAAQTLSVGANT</sequence>
<name>A0ABY6Z2X7_9BACL</name>
<dbReference type="InterPro" id="IPR015813">
    <property type="entry name" value="Pyrv/PenolPyrv_kinase-like_dom"/>
</dbReference>
<dbReference type="RefSeq" id="WP_268044543.1">
    <property type="nucleotide sequence ID" value="NZ_CP104064.1"/>
</dbReference>
<evidence type="ECO:0000313" key="2">
    <source>
        <dbReference type="Proteomes" id="UP001164803"/>
    </source>
</evidence>
<dbReference type="Proteomes" id="UP001164803">
    <property type="component" value="Chromosome"/>
</dbReference>
<keyword evidence="2" id="KW-1185">Reference proteome</keyword>
<evidence type="ECO:0000313" key="1">
    <source>
        <dbReference type="EMBL" id="WAH37104.1"/>
    </source>
</evidence>
<dbReference type="InterPro" id="IPR001920">
    <property type="entry name" value="Asp/Glu_race"/>
</dbReference>
<dbReference type="Gene3D" id="3.40.50.1860">
    <property type="match status" value="2"/>
</dbReference>
<dbReference type="Pfam" id="PF01177">
    <property type="entry name" value="Asp_Glu_race"/>
    <property type="match status" value="1"/>
</dbReference>
<dbReference type="InterPro" id="IPR015942">
    <property type="entry name" value="Asp/Glu/hydantoin_racemase"/>
</dbReference>
<accession>A0ABY6Z2X7</accession>
<dbReference type="SUPFAM" id="SSF51621">
    <property type="entry name" value="Phosphoenolpyruvate/pyruvate domain"/>
    <property type="match status" value="1"/>
</dbReference>
<protein>
    <submittedName>
        <fullName evidence="1">Aspartate/glutamate racemase family protein</fullName>
    </submittedName>
</protein>